<name>A0A1D9QMX0_SCLS1</name>
<organism evidence="2 3">
    <name type="scientific">Sclerotinia sclerotiorum (strain ATCC 18683 / 1980 / Ss-1)</name>
    <name type="common">White mold</name>
    <name type="synonym">Whetzelinia sclerotiorum</name>
    <dbReference type="NCBI Taxonomy" id="665079"/>
    <lineage>
        <taxon>Eukaryota</taxon>
        <taxon>Fungi</taxon>
        <taxon>Dikarya</taxon>
        <taxon>Ascomycota</taxon>
        <taxon>Pezizomycotina</taxon>
        <taxon>Leotiomycetes</taxon>
        <taxon>Helotiales</taxon>
        <taxon>Sclerotiniaceae</taxon>
        <taxon>Sclerotinia</taxon>
    </lineage>
</organism>
<dbReference type="OrthoDB" id="3544285at2759"/>
<dbReference type="EMBL" id="CP017829">
    <property type="protein sequence ID" value="APA16298.1"/>
    <property type="molecule type" value="Genomic_DNA"/>
</dbReference>
<proteinExistence type="predicted"/>
<evidence type="ECO:0000313" key="3">
    <source>
        <dbReference type="Proteomes" id="UP000177798"/>
    </source>
</evidence>
<evidence type="ECO:0000256" key="1">
    <source>
        <dbReference type="SAM" id="MobiDB-lite"/>
    </source>
</evidence>
<dbReference type="RefSeq" id="XP_001588970.1">
    <property type="nucleotide sequence ID" value="XM_001588920.1"/>
</dbReference>
<dbReference type="Proteomes" id="UP000177798">
    <property type="component" value="Chromosome 16"/>
</dbReference>
<evidence type="ECO:0000313" key="2">
    <source>
        <dbReference type="EMBL" id="APA16298.1"/>
    </source>
</evidence>
<dbReference type="VEuPathDB" id="FungiDB:sscle_16g110680"/>
<dbReference type="AlphaFoldDB" id="A0A1D9QMX0"/>
<feature type="region of interest" description="Disordered" evidence="1">
    <location>
        <begin position="29"/>
        <end position="49"/>
    </location>
</feature>
<accession>A0A1D9QMX0</accession>
<protein>
    <submittedName>
        <fullName evidence="2">Uncharacterized protein</fullName>
    </submittedName>
</protein>
<dbReference type="KEGG" id="ssl:SS1G_10518"/>
<sequence length="400" mass="44029">MDGNNPNIGDNSFSVLVKHISPKSKRFISTATAPPMAPLPSLPPGGDGNRWTTRLEGLSTEEQSNSIIDYYAEALLSKHRNQERDVYPVEDNKSDLEGERPLCGCELKVSSNEALQRQETGGQAIDRDNNMFPSEQGNLIKGEGVAEGTNSGHNTNDNRPCIHIDMADVEERLAVLDAAELGAMEEREQQENRSLAEQTLLHLPERERQLEEELKHSAGIKDSLLEKLDSDTPLASKLEAVEIFYDAVGEETEKVEDWTKELRKAEADIDHVCGGDSEEETPSKETHANKQNILETSTKMTLLRGENNGEIISETLKNLPVRKGSVENEAHGAQAGLHAETEETDTGDMMYLGAAQAVQKLRLENWSSCSIAGSDTGHYTGVVPYSPSKDKNTTEAYRAE</sequence>
<gene>
    <name evidence="2" type="ORF">sscle_16g110680</name>
</gene>
<reference evidence="3" key="1">
    <citation type="journal article" date="2017" name="Genome Biol. Evol.">
        <title>The complete genome sequence of the phytopathogenic fungus Sclerotinia sclerotiorum reveals insights into the genome architecture of broad host range pathogens.</title>
        <authorList>
            <person name="Derbyshire M."/>
            <person name="Denton-Giles M."/>
            <person name="Hegedus D."/>
            <person name="Seifbarghy S."/>
            <person name="Rollins J."/>
            <person name="van Kan J."/>
            <person name="Seidl M.F."/>
            <person name="Faino L."/>
            <person name="Mbengue M."/>
            <person name="Navaud O."/>
            <person name="Raffaele S."/>
            <person name="Hammond-Kosack K."/>
            <person name="Heard S."/>
            <person name="Oliver R."/>
        </authorList>
    </citation>
    <scope>NUCLEOTIDE SEQUENCE [LARGE SCALE GENOMIC DNA]</scope>
    <source>
        <strain evidence="3">ATCC 18683 / 1980 / Ss-1</strain>
    </source>
</reference>